<dbReference type="PANTHER" id="PTHR11690:SF288">
    <property type="entry name" value="AMILORIDE-SENSITIVE NA+ CHANNEL-RELATED"/>
    <property type="match status" value="1"/>
</dbReference>
<dbReference type="GO" id="GO:0005886">
    <property type="term" value="C:plasma membrane"/>
    <property type="evidence" value="ECO:0007669"/>
    <property type="project" value="TreeGrafter"/>
</dbReference>
<dbReference type="OrthoDB" id="5874059at2759"/>
<protein>
    <submittedName>
        <fullName evidence="14">GL13896</fullName>
    </submittedName>
</protein>
<dbReference type="GO" id="GO:0015280">
    <property type="term" value="F:ligand-gated sodium channel activity"/>
    <property type="evidence" value="ECO:0007669"/>
    <property type="project" value="TreeGrafter"/>
</dbReference>
<keyword evidence="4 12" id="KW-0894">Sodium channel</keyword>
<evidence type="ECO:0000256" key="7">
    <source>
        <dbReference type="ARBA" id="ARBA00023053"/>
    </source>
</evidence>
<evidence type="ECO:0000256" key="2">
    <source>
        <dbReference type="ARBA" id="ARBA00007193"/>
    </source>
</evidence>
<reference evidence="14 15" key="1">
    <citation type="journal article" date="2007" name="Nature">
        <title>Evolution of genes and genomes on the Drosophila phylogeny.</title>
        <authorList>
            <consortium name="Drosophila 12 Genomes Consortium"/>
            <person name="Clark A.G."/>
            <person name="Eisen M.B."/>
            <person name="Smith D.R."/>
            <person name="Bergman C.M."/>
            <person name="Oliver B."/>
            <person name="Markow T.A."/>
            <person name="Kaufman T.C."/>
            <person name="Kellis M."/>
            <person name="Gelbart W."/>
            <person name="Iyer V.N."/>
            <person name="Pollard D.A."/>
            <person name="Sackton T.B."/>
            <person name="Larracuente A.M."/>
            <person name="Singh N.D."/>
            <person name="Abad J.P."/>
            <person name="Abt D.N."/>
            <person name="Adryan B."/>
            <person name="Aguade M."/>
            <person name="Akashi H."/>
            <person name="Anderson W.W."/>
            <person name="Aquadro C.F."/>
            <person name="Ardell D.H."/>
            <person name="Arguello R."/>
            <person name="Artieri C.G."/>
            <person name="Barbash D.A."/>
            <person name="Barker D."/>
            <person name="Barsanti P."/>
            <person name="Batterham P."/>
            <person name="Batzoglou S."/>
            <person name="Begun D."/>
            <person name="Bhutkar A."/>
            <person name="Blanco E."/>
            <person name="Bosak S.A."/>
            <person name="Bradley R.K."/>
            <person name="Brand A.D."/>
            <person name="Brent M.R."/>
            <person name="Brooks A.N."/>
            <person name="Brown R.H."/>
            <person name="Butlin R.K."/>
            <person name="Caggese C."/>
            <person name="Calvi B.R."/>
            <person name="Bernardo de Carvalho A."/>
            <person name="Caspi A."/>
            <person name="Castrezana S."/>
            <person name="Celniker S.E."/>
            <person name="Chang J.L."/>
            <person name="Chapple C."/>
            <person name="Chatterji S."/>
            <person name="Chinwalla A."/>
            <person name="Civetta A."/>
            <person name="Clifton S.W."/>
            <person name="Comeron J.M."/>
            <person name="Costello J.C."/>
            <person name="Coyne J.A."/>
            <person name="Daub J."/>
            <person name="David R.G."/>
            <person name="Delcher A.L."/>
            <person name="Delehaunty K."/>
            <person name="Do C.B."/>
            <person name="Ebling H."/>
            <person name="Edwards K."/>
            <person name="Eickbush T."/>
            <person name="Evans J.D."/>
            <person name="Filipski A."/>
            <person name="Findeiss S."/>
            <person name="Freyhult E."/>
            <person name="Fulton L."/>
            <person name="Fulton R."/>
            <person name="Garcia A.C."/>
            <person name="Gardiner A."/>
            <person name="Garfield D.A."/>
            <person name="Garvin B.E."/>
            <person name="Gibson G."/>
            <person name="Gilbert D."/>
            <person name="Gnerre S."/>
            <person name="Godfrey J."/>
            <person name="Good R."/>
            <person name="Gotea V."/>
            <person name="Gravely B."/>
            <person name="Greenberg A.J."/>
            <person name="Griffiths-Jones S."/>
            <person name="Gross S."/>
            <person name="Guigo R."/>
            <person name="Gustafson E.A."/>
            <person name="Haerty W."/>
            <person name="Hahn M.W."/>
            <person name="Halligan D.L."/>
            <person name="Halpern A.L."/>
            <person name="Halter G.M."/>
            <person name="Han M.V."/>
            <person name="Heger A."/>
            <person name="Hillier L."/>
            <person name="Hinrichs A.S."/>
            <person name="Holmes I."/>
            <person name="Hoskins R.A."/>
            <person name="Hubisz M.J."/>
            <person name="Hultmark D."/>
            <person name="Huntley M.A."/>
            <person name="Jaffe D.B."/>
            <person name="Jagadeeshan S."/>
            <person name="Jeck W.R."/>
            <person name="Johnson J."/>
            <person name="Jones C.D."/>
            <person name="Jordan W.C."/>
            <person name="Karpen G.H."/>
            <person name="Kataoka E."/>
            <person name="Keightley P.D."/>
            <person name="Kheradpour P."/>
            <person name="Kirkness E.F."/>
            <person name="Koerich L.B."/>
            <person name="Kristiansen K."/>
            <person name="Kudrna D."/>
            <person name="Kulathinal R.J."/>
            <person name="Kumar S."/>
            <person name="Kwok R."/>
            <person name="Lander E."/>
            <person name="Langley C.H."/>
            <person name="Lapoint R."/>
            <person name="Lazzaro B.P."/>
            <person name="Lee S.J."/>
            <person name="Levesque L."/>
            <person name="Li R."/>
            <person name="Lin C.F."/>
            <person name="Lin M.F."/>
            <person name="Lindblad-Toh K."/>
            <person name="Llopart A."/>
            <person name="Long M."/>
            <person name="Low L."/>
            <person name="Lozovsky E."/>
            <person name="Lu J."/>
            <person name="Luo M."/>
            <person name="Machado C.A."/>
            <person name="Makalowski W."/>
            <person name="Marzo M."/>
            <person name="Matsuda M."/>
            <person name="Matzkin L."/>
            <person name="McAllister B."/>
            <person name="McBride C.S."/>
            <person name="McKernan B."/>
            <person name="McKernan K."/>
            <person name="Mendez-Lago M."/>
            <person name="Minx P."/>
            <person name="Mollenhauer M.U."/>
            <person name="Montooth K."/>
            <person name="Mount S.M."/>
            <person name="Mu X."/>
            <person name="Myers E."/>
            <person name="Negre B."/>
            <person name="Newfeld S."/>
            <person name="Nielsen R."/>
            <person name="Noor M.A."/>
            <person name="O'Grady P."/>
            <person name="Pachter L."/>
            <person name="Papaceit M."/>
            <person name="Parisi M.J."/>
            <person name="Parisi M."/>
            <person name="Parts L."/>
            <person name="Pedersen J.S."/>
            <person name="Pesole G."/>
            <person name="Phillippy A.M."/>
            <person name="Ponting C.P."/>
            <person name="Pop M."/>
            <person name="Porcelli D."/>
            <person name="Powell J.R."/>
            <person name="Prohaska S."/>
            <person name="Pruitt K."/>
            <person name="Puig M."/>
            <person name="Quesneville H."/>
            <person name="Ram K.R."/>
            <person name="Rand D."/>
            <person name="Rasmussen M.D."/>
            <person name="Reed L.K."/>
            <person name="Reenan R."/>
            <person name="Reily A."/>
            <person name="Remington K.A."/>
            <person name="Rieger T.T."/>
            <person name="Ritchie M.G."/>
            <person name="Robin C."/>
            <person name="Rogers Y.H."/>
            <person name="Rohde C."/>
            <person name="Rozas J."/>
            <person name="Rubenfield M.J."/>
            <person name="Ruiz A."/>
            <person name="Russo S."/>
            <person name="Salzberg S.L."/>
            <person name="Sanchez-Gracia A."/>
            <person name="Saranga D.J."/>
            <person name="Sato H."/>
            <person name="Schaeffer S.W."/>
            <person name="Schatz M.C."/>
            <person name="Schlenke T."/>
            <person name="Schwartz R."/>
            <person name="Segarra C."/>
            <person name="Singh R.S."/>
            <person name="Sirot L."/>
            <person name="Sirota M."/>
            <person name="Sisneros N.B."/>
            <person name="Smith C.D."/>
            <person name="Smith T.F."/>
            <person name="Spieth J."/>
            <person name="Stage D.E."/>
            <person name="Stark A."/>
            <person name="Stephan W."/>
            <person name="Strausberg R.L."/>
            <person name="Strempel S."/>
            <person name="Sturgill D."/>
            <person name="Sutton G."/>
            <person name="Sutton G.G."/>
            <person name="Tao W."/>
            <person name="Teichmann S."/>
            <person name="Tobari Y.N."/>
            <person name="Tomimura Y."/>
            <person name="Tsolas J.M."/>
            <person name="Valente V.L."/>
            <person name="Venter E."/>
            <person name="Venter J.C."/>
            <person name="Vicario S."/>
            <person name="Vieira F.G."/>
            <person name="Vilella A.J."/>
            <person name="Villasante A."/>
            <person name="Walenz B."/>
            <person name="Wang J."/>
            <person name="Wasserman M."/>
            <person name="Watts T."/>
            <person name="Wilson D."/>
            <person name="Wilson R.K."/>
            <person name="Wing R.A."/>
            <person name="Wolfner M.F."/>
            <person name="Wong A."/>
            <person name="Wong G.K."/>
            <person name="Wu C.I."/>
            <person name="Wu G."/>
            <person name="Yamamoto D."/>
            <person name="Yang H.P."/>
            <person name="Yang S.P."/>
            <person name="Yorke J.A."/>
            <person name="Yoshida K."/>
            <person name="Zdobnov E."/>
            <person name="Zhang P."/>
            <person name="Zhang Y."/>
            <person name="Zimin A.V."/>
            <person name="Baldwin J."/>
            <person name="Abdouelleil A."/>
            <person name="Abdulkadir J."/>
            <person name="Abebe A."/>
            <person name="Abera B."/>
            <person name="Abreu J."/>
            <person name="Acer S.C."/>
            <person name="Aftuck L."/>
            <person name="Alexander A."/>
            <person name="An P."/>
            <person name="Anderson E."/>
            <person name="Anderson S."/>
            <person name="Arachi H."/>
            <person name="Azer M."/>
            <person name="Bachantsang P."/>
            <person name="Barry A."/>
            <person name="Bayul T."/>
            <person name="Berlin A."/>
            <person name="Bessette D."/>
            <person name="Bloom T."/>
            <person name="Blye J."/>
            <person name="Boguslavskiy L."/>
            <person name="Bonnet C."/>
            <person name="Boukhgalter B."/>
            <person name="Bourzgui I."/>
            <person name="Brown A."/>
            <person name="Cahill P."/>
            <person name="Channer S."/>
            <person name="Cheshatsang Y."/>
            <person name="Chuda L."/>
            <person name="Citroen M."/>
            <person name="Collymore A."/>
            <person name="Cooke P."/>
            <person name="Costello M."/>
            <person name="D'Aco K."/>
            <person name="Daza R."/>
            <person name="De Haan G."/>
            <person name="DeGray S."/>
            <person name="DeMaso C."/>
            <person name="Dhargay N."/>
            <person name="Dooley K."/>
            <person name="Dooley E."/>
            <person name="Doricent M."/>
            <person name="Dorje P."/>
            <person name="Dorjee K."/>
            <person name="Dupes A."/>
            <person name="Elong R."/>
            <person name="Falk J."/>
            <person name="Farina A."/>
            <person name="Faro S."/>
            <person name="Ferguson D."/>
            <person name="Fisher S."/>
            <person name="Foley C.D."/>
            <person name="Franke A."/>
            <person name="Friedrich D."/>
            <person name="Gadbois L."/>
            <person name="Gearin G."/>
            <person name="Gearin C.R."/>
            <person name="Giannoukos G."/>
            <person name="Goode T."/>
            <person name="Graham J."/>
            <person name="Grandbois E."/>
            <person name="Grewal S."/>
            <person name="Gyaltsen K."/>
            <person name="Hafez N."/>
            <person name="Hagos B."/>
            <person name="Hall J."/>
            <person name="Henson C."/>
            <person name="Hollinger A."/>
            <person name="Honan T."/>
            <person name="Huard M.D."/>
            <person name="Hughes L."/>
            <person name="Hurhula B."/>
            <person name="Husby M.E."/>
            <person name="Kamat A."/>
            <person name="Kanga B."/>
            <person name="Kashin S."/>
            <person name="Khazanovich D."/>
            <person name="Kisner P."/>
            <person name="Lance K."/>
            <person name="Lara M."/>
            <person name="Lee W."/>
            <person name="Lennon N."/>
            <person name="Letendre F."/>
            <person name="LeVine R."/>
            <person name="Lipovsky A."/>
            <person name="Liu X."/>
            <person name="Liu J."/>
            <person name="Liu S."/>
            <person name="Lokyitsang T."/>
            <person name="Lokyitsang Y."/>
            <person name="Lubonja R."/>
            <person name="Lui A."/>
            <person name="MacDonald P."/>
            <person name="Magnisalis V."/>
            <person name="Maru K."/>
            <person name="Matthews C."/>
            <person name="McCusker W."/>
            <person name="McDonough S."/>
            <person name="Mehta T."/>
            <person name="Meldrim J."/>
            <person name="Meneus L."/>
            <person name="Mihai O."/>
            <person name="Mihalev A."/>
            <person name="Mihova T."/>
            <person name="Mittelman R."/>
            <person name="Mlenga V."/>
            <person name="Montmayeur A."/>
            <person name="Mulrain L."/>
            <person name="Navidi A."/>
            <person name="Naylor J."/>
            <person name="Negash T."/>
            <person name="Nguyen T."/>
            <person name="Nguyen N."/>
            <person name="Nicol R."/>
            <person name="Norbu C."/>
            <person name="Norbu N."/>
            <person name="Novod N."/>
            <person name="O'Neill B."/>
            <person name="Osman S."/>
            <person name="Markiewicz E."/>
            <person name="Oyono O.L."/>
            <person name="Patti C."/>
            <person name="Phunkhang P."/>
            <person name="Pierre F."/>
            <person name="Priest M."/>
            <person name="Raghuraman S."/>
            <person name="Rege F."/>
            <person name="Reyes R."/>
            <person name="Rise C."/>
            <person name="Rogov P."/>
            <person name="Ross K."/>
            <person name="Ryan E."/>
            <person name="Settipalli S."/>
            <person name="Shea T."/>
            <person name="Sherpa N."/>
            <person name="Shi L."/>
            <person name="Shih D."/>
            <person name="Sparrow T."/>
            <person name="Spaulding J."/>
            <person name="Stalker J."/>
            <person name="Stange-Thomann N."/>
            <person name="Stavropoulos S."/>
            <person name="Stone C."/>
            <person name="Strader C."/>
            <person name="Tesfaye S."/>
            <person name="Thomson T."/>
            <person name="Thoulutsang Y."/>
            <person name="Thoulutsang D."/>
            <person name="Topham K."/>
            <person name="Topping I."/>
            <person name="Tsamla T."/>
            <person name="Vassiliev H."/>
            <person name="Vo A."/>
            <person name="Wangchuk T."/>
            <person name="Wangdi T."/>
            <person name="Weiand M."/>
            <person name="Wilkinson J."/>
            <person name="Wilson A."/>
            <person name="Yadav S."/>
            <person name="Young G."/>
            <person name="Yu Q."/>
            <person name="Zembek L."/>
            <person name="Zhong D."/>
            <person name="Zimmer A."/>
            <person name="Zwirko Z."/>
            <person name="Jaffe D.B."/>
            <person name="Alvarez P."/>
            <person name="Brockman W."/>
            <person name="Butler J."/>
            <person name="Chin C."/>
            <person name="Gnerre S."/>
            <person name="Grabherr M."/>
            <person name="Kleber M."/>
            <person name="Mauceli E."/>
            <person name="MacCallum I."/>
        </authorList>
    </citation>
    <scope>NUCLEOTIDE SEQUENCE [LARGE SCALE GENOMIC DNA]</scope>
    <source>
        <strain evidence="15">MSH-3 / Tucson 14011-0111.49</strain>
    </source>
</reference>
<evidence type="ECO:0000256" key="10">
    <source>
        <dbReference type="ARBA" id="ARBA00023201"/>
    </source>
</evidence>
<comment type="subcellular location">
    <subcellularLocation>
        <location evidence="1">Membrane</location>
        <topology evidence="1">Multi-pass membrane protein</topology>
    </subcellularLocation>
</comment>
<organism evidence="15">
    <name type="scientific">Drosophila persimilis</name>
    <name type="common">Fruit fly</name>
    <dbReference type="NCBI Taxonomy" id="7234"/>
    <lineage>
        <taxon>Eukaryota</taxon>
        <taxon>Metazoa</taxon>
        <taxon>Ecdysozoa</taxon>
        <taxon>Arthropoda</taxon>
        <taxon>Hexapoda</taxon>
        <taxon>Insecta</taxon>
        <taxon>Pterygota</taxon>
        <taxon>Neoptera</taxon>
        <taxon>Endopterygota</taxon>
        <taxon>Diptera</taxon>
        <taxon>Brachycera</taxon>
        <taxon>Muscomorpha</taxon>
        <taxon>Ephydroidea</taxon>
        <taxon>Drosophilidae</taxon>
        <taxon>Drosophila</taxon>
        <taxon>Sophophora</taxon>
    </lineage>
</organism>
<keyword evidence="10 12" id="KW-0739">Sodium transport</keyword>
<keyword evidence="3 12" id="KW-0813">Transport</keyword>
<dbReference type="PhylomeDB" id="B4GPL4"/>
<evidence type="ECO:0000256" key="4">
    <source>
        <dbReference type="ARBA" id="ARBA00022461"/>
    </source>
</evidence>
<evidence type="ECO:0000256" key="11">
    <source>
        <dbReference type="ARBA" id="ARBA00023303"/>
    </source>
</evidence>
<keyword evidence="5 12" id="KW-0812">Transmembrane</keyword>
<evidence type="ECO:0000256" key="8">
    <source>
        <dbReference type="ARBA" id="ARBA00023065"/>
    </source>
</evidence>
<evidence type="ECO:0000256" key="6">
    <source>
        <dbReference type="ARBA" id="ARBA00022989"/>
    </source>
</evidence>
<dbReference type="Gene3D" id="2.60.470.10">
    <property type="entry name" value="Acid-sensing ion channels like domains"/>
    <property type="match status" value="1"/>
</dbReference>
<dbReference type="EMBL" id="CH479186">
    <property type="protein sequence ID" value="EDW39097.1"/>
    <property type="molecule type" value="Genomic_DNA"/>
</dbReference>
<proteinExistence type="inferred from homology"/>
<keyword evidence="15" id="KW-1185">Reference proteome</keyword>
<keyword evidence="6 13" id="KW-1133">Transmembrane helix</keyword>
<keyword evidence="7" id="KW-0915">Sodium</keyword>
<evidence type="ECO:0000256" key="5">
    <source>
        <dbReference type="ARBA" id="ARBA00022692"/>
    </source>
</evidence>
<sequence>MFYPLELPRPRKALYGEYGKKLGQIRAQHEPQGSAGKLWRLLLPYLKEYTATSSVHGIRYLADPKLKYFERIIWLLILVATSIGASIVYVDLSELYQSMRIQTTIKNTMYPIFAAPFPAVGICPRNRINWIKLENEAPYHFLGPNISAAEKELFVRFFTSAADSHLTRLTEMSSFFNNAPLAANLTLLDVLDVATVIEYVLLKCSDFFSACLWRGNPQNCCEIFELQFTESGSCWVFNSLISPARRQKEKDNKYYPRRTPQYGEGSGLDVFLRLRNSSLIRPNKRGVYVMIKQPQQWSDVVRHVPHGAQTQISMVPRITTTDQRTRALTPRARRCIFPDEVTHPQYKNLPGFEYWVGNCRSKCHQEHVINLCKCSPSVFFPVTDKDNFTVCRPSDFKCLHDNRLTFSVERHPQEDEYVDNLYKESMICNCFISCTQLIFDRVFSSSTLDNNDTHTELGTIRLDIFYQSGWFIQYHTNMRFTFVELLVTFSVERHPQEDEYVDNLYKESMICNCFISCTQLIFDRVFSISTLDNNDTHTELGTIRLDIFYQSGWFIQYHTNMRFTFVELLASFGGIIGLFLGASLLSAFELVYFFTIGLYLYLHGERKLSFQPRPLQPAVITIPFGQRKITPAKYIR</sequence>
<evidence type="ECO:0000256" key="3">
    <source>
        <dbReference type="ARBA" id="ARBA00022448"/>
    </source>
</evidence>
<keyword evidence="11 12" id="KW-0407">Ion channel</keyword>
<accession>B4GPL4</accession>
<gene>
    <name evidence="14" type="primary">Dper\GL13896</name>
    <name evidence="14" type="ORF">Dper_GL13896</name>
</gene>
<evidence type="ECO:0000256" key="13">
    <source>
        <dbReference type="SAM" id="Phobius"/>
    </source>
</evidence>
<evidence type="ECO:0000256" key="9">
    <source>
        <dbReference type="ARBA" id="ARBA00023136"/>
    </source>
</evidence>
<feature type="transmembrane region" description="Helical" evidence="13">
    <location>
        <begin position="72"/>
        <end position="90"/>
    </location>
</feature>
<name>B4GPL4_DROPE</name>
<feature type="transmembrane region" description="Helical" evidence="13">
    <location>
        <begin position="569"/>
        <end position="602"/>
    </location>
</feature>
<keyword evidence="9 13" id="KW-0472">Membrane</keyword>
<dbReference type="Proteomes" id="UP000008744">
    <property type="component" value="Unassembled WGS sequence"/>
</dbReference>
<dbReference type="HOGENOM" id="CLU_024950_3_1_1"/>
<comment type="similarity">
    <text evidence="2 12">Belongs to the amiloride-sensitive sodium channel (TC 1.A.6) family.</text>
</comment>
<dbReference type="InterPro" id="IPR001873">
    <property type="entry name" value="ENaC"/>
</dbReference>
<dbReference type="AlphaFoldDB" id="B4GPL4"/>
<evidence type="ECO:0000256" key="1">
    <source>
        <dbReference type="ARBA" id="ARBA00004141"/>
    </source>
</evidence>
<evidence type="ECO:0000256" key="12">
    <source>
        <dbReference type="RuleBase" id="RU000679"/>
    </source>
</evidence>
<dbReference type="Gene3D" id="1.10.287.770">
    <property type="entry name" value="YojJ-like"/>
    <property type="match status" value="1"/>
</dbReference>
<dbReference type="PANTHER" id="PTHR11690">
    <property type="entry name" value="AMILORIDE-SENSITIVE SODIUM CHANNEL-RELATED"/>
    <property type="match status" value="1"/>
</dbReference>
<evidence type="ECO:0000313" key="14">
    <source>
        <dbReference type="EMBL" id="EDW39097.1"/>
    </source>
</evidence>
<dbReference type="Pfam" id="PF00858">
    <property type="entry name" value="ASC"/>
    <property type="match status" value="2"/>
</dbReference>
<dbReference type="OMA" id="ICATIVY"/>
<dbReference type="eggNOG" id="KOG4294">
    <property type="taxonomic scope" value="Eukaryota"/>
</dbReference>
<keyword evidence="8 12" id="KW-0406">Ion transport</keyword>
<evidence type="ECO:0000313" key="15">
    <source>
        <dbReference type="Proteomes" id="UP000008744"/>
    </source>
</evidence>